<dbReference type="Pfam" id="PF00650">
    <property type="entry name" value="CRAL_TRIO"/>
    <property type="match status" value="1"/>
</dbReference>
<dbReference type="AlphaFoldDB" id="A0A553NSM2"/>
<name>A0A553NSM2_TIGCA</name>
<dbReference type="Proteomes" id="UP000318571">
    <property type="component" value="Chromosome 1"/>
</dbReference>
<dbReference type="GO" id="GO:0016020">
    <property type="term" value="C:membrane"/>
    <property type="evidence" value="ECO:0007669"/>
    <property type="project" value="TreeGrafter"/>
</dbReference>
<sequence length="314" mass="36104">MPALPGVIDAKELAQIAKTELNEDPNRTKEDIKAIQSWIKKQPHLHKYINTDDQHILMFLRGCKFSLERTKEKLDVYNACRAACPEWFDNWDAMDPIVQEFIDLGVAVPLKGYDKNGRRVMVMRGSAIDPRRHNISDQMKFSMMISEMLMHEADQSSITGFVGVQDMEGMTLGHATQFSPSLGKKAMTIWQDAYPQRPKGMHFLNMPSLMEAIFGMMKSFSKEKMRDRLIVHPKGDLTMLHEAVGTEILPKEFGGTNGVLQDHIDELRRKMEKHQKWFLEQGKFKSNEKKRPGKSKNHSNLFGMEGSFRQLSFD</sequence>
<dbReference type="GO" id="GO:1902936">
    <property type="term" value="F:phosphatidylinositol bisphosphate binding"/>
    <property type="evidence" value="ECO:0007669"/>
    <property type="project" value="TreeGrafter"/>
</dbReference>
<evidence type="ECO:0000256" key="1">
    <source>
        <dbReference type="SAM" id="MobiDB-lite"/>
    </source>
</evidence>
<dbReference type="CDD" id="cd00170">
    <property type="entry name" value="SEC14"/>
    <property type="match status" value="1"/>
</dbReference>
<keyword evidence="4" id="KW-1185">Reference proteome</keyword>
<evidence type="ECO:0000313" key="3">
    <source>
        <dbReference type="EMBL" id="TRY68427.1"/>
    </source>
</evidence>
<dbReference type="InterPro" id="IPR011074">
    <property type="entry name" value="CRAL/TRIO_N_dom"/>
</dbReference>
<evidence type="ECO:0000259" key="2">
    <source>
        <dbReference type="PROSITE" id="PS50191"/>
    </source>
</evidence>
<dbReference type="PANTHER" id="PTHR10174:SF224">
    <property type="entry name" value="RETINOL-BINDING PROTEIN PINTA"/>
    <property type="match status" value="1"/>
</dbReference>
<dbReference type="InterPro" id="IPR036273">
    <property type="entry name" value="CRAL/TRIO_N_dom_sf"/>
</dbReference>
<reference evidence="3 4" key="1">
    <citation type="journal article" date="2018" name="Nat. Ecol. Evol.">
        <title>Genomic signatures of mitonuclear coevolution across populations of Tigriopus californicus.</title>
        <authorList>
            <person name="Barreto F.S."/>
            <person name="Watson E.T."/>
            <person name="Lima T.G."/>
            <person name="Willett C.S."/>
            <person name="Edmands S."/>
            <person name="Li W."/>
            <person name="Burton R.S."/>
        </authorList>
    </citation>
    <scope>NUCLEOTIDE SEQUENCE [LARGE SCALE GENOMIC DNA]</scope>
    <source>
        <strain evidence="3 4">San Diego</strain>
    </source>
</reference>
<dbReference type="PRINTS" id="PR00180">
    <property type="entry name" value="CRETINALDHBP"/>
</dbReference>
<dbReference type="PANTHER" id="PTHR10174">
    <property type="entry name" value="ALPHA-TOCOPHEROL TRANSFER PROTEIN-RELATED"/>
    <property type="match status" value="1"/>
</dbReference>
<dbReference type="OMA" id="ICVWIRL"/>
<dbReference type="Gene3D" id="1.10.8.20">
    <property type="entry name" value="N-terminal domain of phosphatidylinositol transfer protein sec14p"/>
    <property type="match status" value="1"/>
</dbReference>
<dbReference type="InterPro" id="IPR001251">
    <property type="entry name" value="CRAL-TRIO_dom"/>
</dbReference>
<dbReference type="SUPFAM" id="SSF52087">
    <property type="entry name" value="CRAL/TRIO domain"/>
    <property type="match status" value="1"/>
</dbReference>
<proteinExistence type="predicted"/>
<dbReference type="SMART" id="SM00516">
    <property type="entry name" value="SEC14"/>
    <property type="match status" value="1"/>
</dbReference>
<dbReference type="SUPFAM" id="SSF46938">
    <property type="entry name" value="CRAL/TRIO N-terminal domain"/>
    <property type="match status" value="1"/>
</dbReference>
<protein>
    <recommendedName>
        <fullName evidence="2">CRAL-TRIO domain-containing protein</fullName>
    </recommendedName>
</protein>
<dbReference type="Gene3D" id="3.40.525.10">
    <property type="entry name" value="CRAL-TRIO lipid binding domain"/>
    <property type="match status" value="1"/>
</dbReference>
<organism evidence="3 4">
    <name type="scientific">Tigriopus californicus</name>
    <name type="common">Marine copepod</name>
    <dbReference type="NCBI Taxonomy" id="6832"/>
    <lineage>
        <taxon>Eukaryota</taxon>
        <taxon>Metazoa</taxon>
        <taxon>Ecdysozoa</taxon>
        <taxon>Arthropoda</taxon>
        <taxon>Crustacea</taxon>
        <taxon>Multicrustacea</taxon>
        <taxon>Hexanauplia</taxon>
        <taxon>Copepoda</taxon>
        <taxon>Harpacticoida</taxon>
        <taxon>Harpacticidae</taxon>
        <taxon>Tigriopus</taxon>
    </lineage>
</organism>
<dbReference type="PROSITE" id="PS50191">
    <property type="entry name" value="CRAL_TRIO"/>
    <property type="match status" value="1"/>
</dbReference>
<accession>A0A553NSM2</accession>
<evidence type="ECO:0000313" key="4">
    <source>
        <dbReference type="Proteomes" id="UP000318571"/>
    </source>
</evidence>
<feature type="region of interest" description="Disordered" evidence="1">
    <location>
        <begin position="282"/>
        <end position="314"/>
    </location>
</feature>
<dbReference type="OrthoDB" id="6682367at2759"/>
<dbReference type="SMART" id="SM01100">
    <property type="entry name" value="CRAL_TRIO_N"/>
    <property type="match status" value="1"/>
</dbReference>
<dbReference type="STRING" id="6832.A0A553NSM2"/>
<dbReference type="EMBL" id="VCGU01000010">
    <property type="protein sequence ID" value="TRY68427.1"/>
    <property type="molecule type" value="Genomic_DNA"/>
</dbReference>
<feature type="domain" description="CRAL-TRIO" evidence="2">
    <location>
        <begin position="98"/>
        <end position="261"/>
    </location>
</feature>
<comment type="caution">
    <text evidence="3">The sequence shown here is derived from an EMBL/GenBank/DDBJ whole genome shotgun (WGS) entry which is preliminary data.</text>
</comment>
<dbReference type="InterPro" id="IPR036865">
    <property type="entry name" value="CRAL-TRIO_dom_sf"/>
</dbReference>
<gene>
    <name evidence="3" type="ORF">TCAL_07480</name>
</gene>